<sequence>MIMTTEAACDRLLEILRTMNVAELKTHELNIANLSWMNRFLHYKNKKHPQLSEARKLIKKLIKATRNESWEI</sequence>
<name>A0A0F9IZ47_9ZZZZ</name>
<evidence type="ECO:0000313" key="1">
    <source>
        <dbReference type="EMBL" id="KKM62674.1"/>
    </source>
</evidence>
<protein>
    <submittedName>
        <fullName evidence="1">Uncharacterized protein</fullName>
    </submittedName>
</protein>
<accession>A0A0F9IZ47</accession>
<gene>
    <name evidence="1" type="ORF">LCGC14_1519340</name>
</gene>
<dbReference type="EMBL" id="LAZR01011247">
    <property type="protein sequence ID" value="KKM62674.1"/>
    <property type="molecule type" value="Genomic_DNA"/>
</dbReference>
<comment type="caution">
    <text evidence="1">The sequence shown here is derived from an EMBL/GenBank/DDBJ whole genome shotgun (WGS) entry which is preliminary data.</text>
</comment>
<proteinExistence type="predicted"/>
<reference evidence="1" key="1">
    <citation type="journal article" date="2015" name="Nature">
        <title>Complex archaea that bridge the gap between prokaryotes and eukaryotes.</title>
        <authorList>
            <person name="Spang A."/>
            <person name="Saw J.H."/>
            <person name="Jorgensen S.L."/>
            <person name="Zaremba-Niedzwiedzka K."/>
            <person name="Martijn J."/>
            <person name="Lind A.E."/>
            <person name="van Eijk R."/>
            <person name="Schleper C."/>
            <person name="Guy L."/>
            <person name="Ettema T.J."/>
        </authorList>
    </citation>
    <scope>NUCLEOTIDE SEQUENCE</scope>
</reference>
<dbReference type="AlphaFoldDB" id="A0A0F9IZ47"/>
<organism evidence="1">
    <name type="scientific">marine sediment metagenome</name>
    <dbReference type="NCBI Taxonomy" id="412755"/>
    <lineage>
        <taxon>unclassified sequences</taxon>
        <taxon>metagenomes</taxon>
        <taxon>ecological metagenomes</taxon>
    </lineage>
</organism>